<comment type="caution">
    <text evidence="2">The sequence shown here is derived from an EMBL/GenBank/DDBJ whole genome shotgun (WGS) entry which is preliminary data.</text>
</comment>
<dbReference type="EMBL" id="AOIO01000009">
    <property type="protein sequence ID" value="ELZ05196.1"/>
    <property type="molecule type" value="Genomic_DNA"/>
</dbReference>
<keyword evidence="1" id="KW-1133">Transmembrane helix</keyword>
<feature type="transmembrane region" description="Helical" evidence="1">
    <location>
        <begin position="84"/>
        <end position="103"/>
    </location>
</feature>
<accession>M0B2Q8</accession>
<sequence>MVPGFVAARFSPPDGVSRSKRTISVALGPSRARFVAIGFIFASVSLLGAAIALGALSQRVAVAGTVPACAGTWCLTGRYSANRAVYVLIGLTYAFAGILFLAIQPNLFS</sequence>
<feature type="transmembrane region" description="Helical" evidence="1">
    <location>
        <begin position="34"/>
        <end position="56"/>
    </location>
</feature>
<dbReference type="Proteomes" id="UP000011554">
    <property type="component" value="Unassembled WGS sequence"/>
</dbReference>
<gene>
    <name evidence="2" type="ORF">C481_02722</name>
</gene>
<keyword evidence="1" id="KW-0812">Transmembrane</keyword>
<evidence type="ECO:0000313" key="2">
    <source>
        <dbReference type="EMBL" id="ELZ05196.1"/>
    </source>
</evidence>
<keyword evidence="3" id="KW-1185">Reference proteome</keyword>
<proteinExistence type="predicted"/>
<protein>
    <submittedName>
        <fullName evidence="2">Uncharacterized protein</fullName>
    </submittedName>
</protein>
<dbReference type="AlphaFoldDB" id="M0B2Q8"/>
<name>M0B2Q8_NATA1</name>
<evidence type="ECO:0000313" key="3">
    <source>
        <dbReference type="Proteomes" id="UP000011554"/>
    </source>
</evidence>
<organism evidence="2 3">
    <name type="scientific">Natrialba asiatica (strain ATCC 700177 / DSM 12278 / JCM 9576 / FERM P-10747 / NBRC 102637 / 172P1)</name>
    <dbReference type="NCBI Taxonomy" id="29540"/>
    <lineage>
        <taxon>Archaea</taxon>
        <taxon>Methanobacteriati</taxon>
        <taxon>Methanobacteriota</taxon>
        <taxon>Stenosarchaea group</taxon>
        <taxon>Halobacteria</taxon>
        <taxon>Halobacteriales</taxon>
        <taxon>Natrialbaceae</taxon>
        <taxon>Natrialba</taxon>
    </lineage>
</organism>
<dbReference type="PATRIC" id="fig|29540.5.peg.562"/>
<keyword evidence="1" id="KW-0472">Membrane</keyword>
<reference evidence="2 3" key="1">
    <citation type="journal article" date="2014" name="PLoS Genet.">
        <title>Phylogenetically driven sequencing of extremely halophilic archaea reveals strategies for static and dynamic osmo-response.</title>
        <authorList>
            <person name="Becker E.A."/>
            <person name="Seitzer P.M."/>
            <person name="Tritt A."/>
            <person name="Larsen D."/>
            <person name="Krusor M."/>
            <person name="Yao A.I."/>
            <person name="Wu D."/>
            <person name="Madern D."/>
            <person name="Eisen J.A."/>
            <person name="Darling A.E."/>
            <person name="Facciotti M.T."/>
        </authorList>
    </citation>
    <scope>NUCLEOTIDE SEQUENCE [LARGE SCALE GENOMIC DNA]</scope>
    <source>
        <strain evidence="2 3">DSM 12278</strain>
    </source>
</reference>
<evidence type="ECO:0000256" key="1">
    <source>
        <dbReference type="SAM" id="Phobius"/>
    </source>
</evidence>